<gene>
    <name evidence="1" type="ORF">SAP269_07180</name>
</gene>
<evidence type="ECO:0000313" key="2">
    <source>
        <dbReference type="Proteomes" id="UP001473424"/>
    </source>
</evidence>
<accession>A0ABM8JLH2</accession>
<sequence length="122" mass="14205">MFAVRDRKTTTEKKYNIIAEQVILDYMRNLFQAAYNQASINKTLLWLCNALNNVTIPNLTNSFKEYLEKCRIEAILVGDQFLNYKMNYPITIKVMIEGKVVDVTSSETFEYTVKIADFNNND</sequence>
<dbReference type="Proteomes" id="UP001473424">
    <property type="component" value="Chromosome"/>
</dbReference>
<organism evidence="1 2">
    <name type="scientific">Spiroplasma ixodetis</name>
    <dbReference type="NCBI Taxonomy" id="2141"/>
    <lineage>
        <taxon>Bacteria</taxon>
        <taxon>Bacillati</taxon>
        <taxon>Mycoplasmatota</taxon>
        <taxon>Mollicutes</taxon>
        <taxon>Entomoplasmatales</taxon>
        <taxon>Spiroplasmataceae</taxon>
        <taxon>Spiroplasma</taxon>
    </lineage>
</organism>
<dbReference type="RefSeq" id="WP_353306835.1">
    <property type="nucleotide sequence ID" value="NZ_AP028955.1"/>
</dbReference>
<dbReference type="EMBL" id="AP028955">
    <property type="protein sequence ID" value="BET38129.1"/>
    <property type="molecule type" value="Genomic_DNA"/>
</dbReference>
<protein>
    <submittedName>
        <fullName evidence="1">Uncharacterized protein</fullName>
    </submittedName>
</protein>
<keyword evidence="2" id="KW-1185">Reference proteome</keyword>
<reference evidence="2" key="1">
    <citation type="journal article" date="2024" name="FEMS Microbiol. Lett.">
        <title>Genomic insights into Spiroplasma endosymbionts that induce male-killing and protective phenotypes in the pea aphid.</title>
        <authorList>
            <person name="Arai H."/>
            <person name="Legeai F."/>
            <person name="Kageyama D."/>
            <person name="Sugio A."/>
            <person name="Simon J.C."/>
        </authorList>
    </citation>
    <scope>NUCLEOTIDE SEQUENCE [LARGE SCALE GENOMIC DNA]</scope>
    <source>
        <strain evidence="2">sAp269</strain>
    </source>
</reference>
<proteinExistence type="predicted"/>
<name>A0ABM8JLH2_9MOLU</name>
<evidence type="ECO:0000313" key="1">
    <source>
        <dbReference type="EMBL" id="BET38129.1"/>
    </source>
</evidence>